<reference evidence="5" key="1">
    <citation type="submission" date="2023-07" db="EMBL/GenBank/DDBJ databases">
        <authorList>
            <consortium name="AG Swart"/>
            <person name="Singh M."/>
            <person name="Singh A."/>
            <person name="Seah K."/>
            <person name="Emmerich C."/>
        </authorList>
    </citation>
    <scope>NUCLEOTIDE SEQUENCE</scope>
    <source>
        <strain evidence="5">DP1</strain>
    </source>
</reference>
<feature type="compositionally biased region" description="Basic and acidic residues" evidence="3">
    <location>
        <begin position="889"/>
        <end position="904"/>
    </location>
</feature>
<dbReference type="PANTHER" id="PTHR23025">
    <property type="entry name" value="TRIACYLGLYCEROL LIPASE"/>
    <property type="match status" value="1"/>
</dbReference>
<dbReference type="InterPro" id="IPR013094">
    <property type="entry name" value="AB_hydrolase_3"/>
</dbReference>
<protein>
    <recommendedName>
        <fullName evidence="4">Alpha/beta hydrolase fold-3 domain-containing protein</fullName>
    </recommendedName>
</protein>
<dbReference type="GO" id="GO:0019433">
    <property type="term" value="P:triglyceride catabolic process"/>
    <property type="evidence" value="ECO:0007669"/>
    <property type="project" value="TreeGrafter"/>
</dbReference>
<evidence type="ECO:0000256" key="3">
    <source>
        <dbReference type="SAM" id="MobiDB-lite"/>
    </source>
</evidence>
<dbReference type="PANTHER" id="PTHR23025:SF3">
    <property type="entry name" value="HORMONE-SENSITIVE LIPASE"/>
    <property type="match status" value="1"/>
</dbReference>
<dbReference type="Proteomes" id="UP001295684">
    <property type="component" value="Unassembled WGS sequence"/>
</dbReference>
<feature type="domain" description="Alpha/beta hydrolase fold-3" evidence="4">
    <location>
        <begin position="622"/>
        <end position="833"/>
    </location>
</feature>
<organism evidence="5 6">
    <name type="scientific">Euplotes crassus</name>
    <dbReference type="NCBI Taxonomy" id="5936"/>
    <lineage>
        <taxon>Eukaryota</taxon>
        <taxon>Sar</taxon>
        <taxon>Alveolata</taxon>
        <taxon>Ciliophora</taxon>
        <taxon>Intramacronucleata</taxon>
        <taxon>Spirotrichea</taxon>
        <taxon>Hypotrichia</taxon>
        <taxon>Euplotida</taxon>
        <taxon>Euplotidae</taxon>
        <taxon>Moneuplotes</taxon>
    </lineage>
</organism>
<sequence>MEILFGKKREKKVLRDPREMFHSSEKVVEKLMQPTQKIHVYTEDDLIKYLNQSFDLMAEIDKEMGDLVKISDYPNFEQKCAEFDRLCVDIKEFVNLSVDNLTHFSSFHRLEDLKEERDRAEDMLGSLAMFGESLHHSNKEADELDHAPGFDEHGLLLCEDVHVDREEFEEAKSKGMFKGLSIDSEEVKESIYEKDADMLTSENQKNLNKLILKRIDNMKICAKERNPLEGPLHQQRVKDIREGKFKICVPAVALTFKYLVDLFKIIKNTMKDAIENKKASSFKTFMIYASKFSLISEILFAAFYAKDDMLYKDLSDESWEKFFNVYDCYEPKDLTKFNYQYQTLCDFLALGNAFISKAGNHSNAFSEFFGQARYAAYYLFFKKERKEQFDMFMSNPDIDLCLKVYNIPETDFIQTMTEVTLPSIQVHKVVYLPMLEETLTLKNLKETADNYQDYLEKKSQGLPDHEILYEQNKEKEEKKTITKTLMDIKHPASTSLSVFQHDFAEEFDENKQSQFLTDPSLYNPEKNVMVRVLSPFKFPVNWETRKVDQTMIEQANKNQEGGSFFSAITTTTVKLKEGLASVQNPKFWKWGTSSDNANKDGSKQNEEAKTPVKEYIDVEAIMVHIHGGGFIAMSSSSHQNYSRKYANELGIPVFSIDYRLAPENPYPASLNDVWQAYYWLVTNCTTQFGIKPSKIIVTGDSAGGNLTCALTMLCIEKHFRVPDFILPAYPALNLSLLNFSPSLILSLDDYILPSSFLMLCVDSYVKGADAENDHFLSPGICPQNVLEKFPPTRIMTAGNDPLRDEQYRFVLKLIDANVDVRCKEYLHFPHGFVSLDLPIGGIEECRNCIDQAIGYFKESLDRDPLEYEHLSNSGTLVEGRPASFKKPSKRAENNSDEANSDKES</sequence>
<keyword evidence="6" id="KW-1185">Reference proteome</keyword>
<dbReference type="EMBL" id="CAMPGE010026357">
    <property type="protein sequence ID" value="CAI2384048.1"/>
    <property type="molecule type" value="Genomic_DNA"/>
</dbReference>
<dbReference type="SUPFAM" id="SSF53474">
    <property type="entry name" value="alpha/beta-Hydrolases"/>
    <property type="match status" value="1"/>
</dbReference>
<dbReference type="GO" id="GO:0005829">
    <property type="term" value="C:cytosol"/>
    <property type="evidence" value="ECO:0007669"/>
    <property type="project" value="TreeGrafter"/>
</dbReference>
<dbReference type="InterPro" id="IPR002168">
    <property type="entry name" value="Lipase_GDXG_HIS_AS"/>
</dbReference>
<evidence type="ECO:0000256" key="2">
    <source>
        <dbReference type="ARBA" id="ARBA00022801"/>
    </source>
</evidence>
<feature type="region of interest" description="Disordered" evidence="3">
    <location>
        <begin position="871"/>
        <end position="904"/>
    </location>
</feature>
<comment type="similarity">
    <text evidence="1">Belongs to the 'GDXG' lipolytic enzyme family.</text>
</comment>
<evidence type="ECO:0000256" key="1">
    <source>
        <dbReference type="ARBA" id="ARBA00010515"/>
    </source>
</evidence>
<gene>
    <name evidence="5" type="ORF">ECRASSUSDP1_LOCUS25568</name>
</gene>
<evidence type="ECO:0000259" key="4">
    <source>
        <dbReference type="Pfam" id="PF07859"/>
    </source>
</evidence>
<proteinExistence type="inferred from homology"/>
<dbReference type="GO" id="GO:0004806">
    <property type="term" value="F:triacylglycerol lipase activity"/>
    <property type="evidence" value="ECO:0007669"/>
    <property type="project" value="TreeGrafter"/>
</dbReference>
<dbReference type="Pfam" id="PF07859">
    <property type="entry name" value="Abhydrolase_3"/>
    <property type="match status" value="1"/>
</dbReference>
<accession>A0AAD1Y3J0</accession>
<dbReference type="AlphaFoldDB" id="A0AAD1Y3J0"/>
<dbReference type="InterPro" id="IPR029058">
    <property type="entry name" value="AB_hydrolase_fold"/>
</dbReference>
<keyword evidence="2" id="KW-0378">Hydrolase</keyword>
<comment type="caution">
    <text evidence="5">The sequence shown here is derived from an EMBL/GenBank/DDBJ whole genome shotgun (WGS) entry which is preliminary data.</text>
</comment>
<evidence type="ECO:0000313" key="5">
    <source>
        <dbReference type="EMBL" id="CAI2384048.1"/>
    </source>
</evidence>
<evidence type="ECO:0000313" key="6">
    <source>
        <dbReference type="Proteomes" id="UP001295684"/>
    </source>
</evidence>
<dbReference type="GO" id="GO:0004771">
    <property type="term" value="F:sterol ester esterase activity"/>
    <property type="evidence" value="ECO:0007669"/>
    <property type="project" value="TreeGrafter"/>
</dbReference>
<dbReference type="PROSITE" id="PS01173">
    <property type="entry name" value="LIPASE_GDXG_HIS"/>
    <property type="match status" value="1"/>
</dbReference>
<dbReference type="Gene3D" id="3.40.50.1820">
    <property type="entry name" value="alpha/beta hydrolase"/>
    <property type="match status" value="1"/>
</dbReference>
<name>A0AAD1Y3J0_EUPCR</name>